<evidence type="ECO:0000256" key="1">
    <source>
        <dbReference type="SAM" id="Phobius"/>
    </source>
</evidence>
<organism evidence="3 4">
    <name type="scientific">Phytophthora cactorum</name>
    <dbReference type="NCBI Taxonomy" id="29920"/>
    <lineage>
        <taxon>Eukaryota</taxon>
        <taxon>Sar</taxon>
        <taxon>Stramenopiles</taxon>
        <taxon>Oomycota</taxon>
        <taxon>Peronosporomycetes</taxon>
        <taxon>Peronosporales</taxon>
        <taxon>Peronosporaceae</taxon>
        <taxon>Phytophthora</taxon>
    </lineage>
</organism>
<keyword evidence="1" id="KW-0472">Membrane</keyword>
<keyword evidence="1" id="KW-0812">Transmembrane</keyword>
<keyword evidence="1" id="KW-1133">Transmembrane helix</keyword>
<dbReference type="EMBL" id="RCML01001162">
    <property type="protein sequence ID" value="KAG2964902.1"/>
    <property type="molecule type" value="Genomic_DNA"/>
</dbReference>
<protein>
    <submittedName>
        <fullName evidence="3">Uncharacterized protein</fullName>
    </submittedName>
</protein>
<dbReference type="Proteomes" id="UP000760860">
    <property type="component" value="Unassembled WGS sequence"/>
</dbReference>
<evidence type="ECO:0000313" key="2">
    <source>
        <dbReference type="EMBL" id="KAG2964902.1"/>
    </source>
</evidence>
<proteinExistence type="predicted"/>
<gene>
    <name evidence="2" type="ORF">PC118_g20048</name>
    <name evidence="3" type="ORF">PC129_g20174</name>
</gene>
<dbReference type="EMBL" id="RCMV01001396">
    <property type="protein sequence ID" value="KAG3208805.1"/>
    <property type="molecule type" value="Genomic_DNA"/>
</dbReference>
<dbReference type="AlphaFoldDB" id="A0A8T1H8V5"/>
<evidence type="ECO:0000313" key="4">
    <source>
        <dbReference type="Proteomes" id="UP000760860"/>
    </source>
</evidence>
<sequence>MNLPVLLLPLFMWYKWVNFVLLPVISVYNCIHVKAAYTRIKQRQLRLRRSRPLGTNAALFLLFGITW</sequence>
<dbReference type="Proteomes" id="UP000697107">
    <property type="component" value="Unassembled WGS sequence"/>
</dbReference>
<reference evidence="3" key="1">
    <citation type="submission" date="2018-05" db="EMBL/GenBank/DDBJ databases">
        <title>Effector identification in a new, highly contiguous assembly of the strawberry crown rot pathogen Phytophthora cactorum.</title>
        <authorList>
            <person name="Armitage A.D."/>
            <person name="Nellist C.F."/>
            <person name="Bates H."/>
            <person name="Vickerstaff R.J."/>
            <person name="Harrison R.J."/>
        </authorList>
    </citation>
    <scope>NUCLEOTIDE SEQUENCE</scope>
    <source>
        <strain evidence="2">P415</strain>
        <strain evidence="3">P421</strain>
    </source>
</reference>
<feature type="transmembrane region" description="Helical" evidence="1">
    <location>
        <begin position="12"/>
        <end position="31"/>
    </location>
</feature>
<evidence type="ECO:0000313" key="3">
    <source>
        <dbReference type="EMBL" id="KAG3208805.1"/>
    </source>
</evidence>
<comment type="caution">
    <text evidence="3">The sequence shown here is derived from an EMBL/GenBank/DDBJ whole genome shotgun (WGS) entry which is preliminary data.</text>
</comment>
<name>A0A8T1H8V5_9STRA</name>
<accession>A0A8T1H8V5</accession>